<dbReference type="STRING" id="307972.A0A2G8LP73"/>
<evidence type="ECO:0000256" key="8">
    <source>
        <dbReference type="RuleBase" id="RU003732"/>
    </source>
</evidence>
<dbReference type="PRINTS" id="PR00176">
    <property type="entry name" value="NANEUSMPORT"/>
</dbReference>
<organism evidence="10 11">
    <name type="scientific">Stichopus japonicus</name>
    <name type="common">Sea cucumber</name>
    <dbReference type="NCBI Taxonomy" id="307972"/>
    <lineage>
        <taxon>Eukaryota</taxon>
        <taxon>Metazoa</taxon>
        <taxon>Echinodermata</taxon>
        <taxon>Eleutherozoa</taxon>
        <taxon>Echinozoa</taxon>
        <taxon>Holothuroidea</taxon>
        <taxon>Aspidochirotacea</taxon>
        <taxon>Aspidochirotida</taxon>
        <taxon>Stichopodidae</taxon>
        <taxon>Apostichopus</taxon>
    </lineage>
</organism>
<feature type="transmembrane region" description="Helical" evidence="9">
    <location>
        <begin position="327"/>
        <end position="352"/>
    </location>
</feature>
<dbReference type="InterPro" id="IPR037272">
    <property type="entry name" value="SNS_sf"/>
</dbReference>
<name>A0A2G8LP73_STIJA</name>
<evidence type="ECO:0000256" key="5">
    <source>
        <dbReference type="ARBA" id="ARBA00023136"/>
    </source>
</evidence>
<keyword evidence="2 8" id="KW-0813">Transport</keyword>
<dbReference type="PANTHER" id="PTHR11616:SF240">
    <property type="entry name" value="BLOATED TUBULES, ISOFORM B-RELATED"/>
    <property type="match status" value="1"/>
</dbReference>
<evidence type="ECO:0000256" key="1">
    <source>
        <dbReference type="ARBA" id="ARBA00004141"/>
    </source>
</evidence>
<feature type="disulfide bond" evidence="7">
    <location>
        <begin position="149"/>
        <end position="158"/>
    </location>
</feature>
<evidence type="ECO:0000313" key="10">
    <source>
        <dbReference type="EMBL" id="PIK62069.1"/>
    </source>
</evidence>
<gene>
    <name evidence="10" type="ORF">BSL78_01080</name>
</gene>
<feature type="transmembrane region" description="Helical" evidence="9">
    <location>
        <begin position="110"/>
        <end position="137"/>
    </location>
</feature>
<protein>
    <recommendedName>
        <fullName evidence="8">Transporter</fullName>
    </recommendedName>
</protein>
<feature type="binding site" evidence="6">
    <location>
        <position position="46"/>
    </location>
    <ligand>
        <name>Na(+)</name>
        <dbReference type="ChEBI" id="CHEBI:29101"/>
        <label>1</label>
    </ligand>
</feature>
<proteinExistence type="inferred from homology"/>
<dbReference type="InterPro" id="IPR000175">
    <property type="entry name" value="Na/ntran_symport"/>
</dbReference>
<reference evidence="10 11" key="1">
    <citation type="journal article" date="2017" name="PLoS Biol.">
        <title>The sea cucumber genome provides insights into morphological evolution and visceral regeneration.</title>
        <authorList>
            <person name="Zhang X."/>
            <person name="Sun L."/>
            <person name="Yuan J."/>
            <person name="Sun Y."/>
            <person name="Gao Y."/>
            <person name="Zhang L."/>
            <person name="Li S."/>
            <person name="Dai H."/>
            <person name="Hamel J.F."/>
            <person name="Liu C."/>
            <person name="Yu Y."/>
            <person name="Liu S."/>
            <person name="Lin W."/>
            <person name="Guo K."/>
            <person name="Jin S."/>
            <person name="Xu P."/>
            <person name="Storey K.B."/>
            <person name="Huan P."/>
            <person name="Zhang T."/>
            <person name="Zhou Y."/>
            <person name="Zhang J."/>
            <person name="Lin C."/>
            <person name="Li X."/>
            <person name="Xing L."/>
            <person name="Huo D."/>
            <person name="Sun M."/>
            <person name="Wang L."/>
            <person name="Mercier A."/>
            <person name="Li F."/>
            <person name="Yang H."/>
            <person name="Xiang J."/>
        </authorList>
    </citation>
    <scope>NUCLEOTIDE SEQUENCE [LARGE SCALE GENOMIC DNA]</scope>
    <source>
        <strain evidence="10">Shaxun</strain>
        <tissue evidence="10">Muscle</tissue>
    </source>
</reference>
<dbReference type="Pfam" id="PF00209">
    <property type="entry name" value="SNF"/>
    <property type="match status" value="2"/>
</dbReference>
<feature type="transmembrane region" description="Helical" evidence="9">
    <location>
        <begin position="409"/>
        <end position="433"/>
    </location>
</feature>
<dbReference type="GO" id="GO:0015375">
    <property type="term" value="F:glycine:sodium symporter activity"/>
    <property type="evidence" value="ECO:0007669"/>
    <property type="project" value="TreeGrafter"/>
</dbReference>
<dbReference type="PROSITE" id="PS00610">
    <property type="entry name" value="NA_NEUROTRAN_SYMP_1"/>
    <property type="match status" value="1"/>
</dbReference>
<dbReference type="PANTHER" id="PTHR11616">
    <property type="entry name" value="SODIUM/CHLORIDE DEPENDENT TRANSPORTER"/>
    <property type="match status" value="1"/>
</dbReference>
<keyword evidence="7" id="KW-1015">Disulfide bond</keyword>
<comment type="caution">
    <text evidence="10">The sequence shown here is derived from an EMBL/GenBank/DDBJ whole genome shotgun (WGS) entry which is preliminary data.</text>
</comment>
<keyword evidence="6" id="KW-0915">Sodium</keyword>
<keyword evidence="11" id="KW-1185">Reference proteome</keyword>
<dbReference type="GO" id="GO:0005886">
    <property type="term" value="C:plasma membrane"/>
    <property type="evidence" value="ECO:0007669"/>
    <property type="project" value="TreeGrafter"/>
</dbReference>
<feature type="transmembrane region" description="Helical" evidence="9">
    <location>
        <begin position="252"/>
        <end position="273"/>
    </location>
</feature>
<evidence type="ECO:0000256" key="3">
    <source>
        <dbReference type="ARBA" id="ARBA00022692"/>
    </source>
</evidence>
<feature type="transmembrane region" description="Helical" evidence="9">
    <location>
        <begin position="364"/>
        <end position="389"/>
    </location>
</feature>
<keyword evidence="4 9" id="KW-1133">Transmembrane helix</keyword>
<dbReference type="OrthoDB" id="6581954at2759"/>
<feature type="transmembrane region" description="Helical" evidence="9">
    <location>
        <begin position="464"/>
        <end position="490"/>
    </location>
</feature>
<dbReference type="GO" id="GO:0046872">
    <property type="term" value="F:metal ion binding"/>
    <property type="evidence" value="ECO:0007669"/>
    <property type="project" value="UniProtKB-KW"/>
</dbReference>
<feature type="binding site" evidence="6">
    <location>
        <position position="370"/>
    </location>
    <ligand>
        <name>Na(+)</name>
        <dbReference type="ChEBI" id="CHEBI:29101"/>
        <label>1</label>
    </ligand>
</feature>
<feature type="binding site" evidence="6">
    <location>
        <position position="435"/>
    </location>
    <ligand>
        <name>Na(+)</name>
        <dbReference type="ChEBI" id="CHEBI:29101"/>
        <label>1</label>
    </ligand>
</feature>
<feature type="transmembrane region" description="Helical" evidence="9">
    <location>
        <begin position="282"/>
        <end position="304"/>
    </location>
</feature>
<feature type="transmembrane region" description="Helical" evidence="9">
    <location>
        <begin position="68"/>
        <end position="89"/>
    </location>
</feature>
<keyword evidence="6" id="KW-0479">Metal-binding</keyword>
<evidence type="ECO:0000313" key="11">
    <source>
        <dbReference type="Proteomes" id="UP000230750"/>
    </source>
</evidence>
<feature type="binding site" evidence="6">
    <location>
        <position position="44"/>
    </location>
    <ligand>
        <name>Na(+)</name>
        <dbReference type="ChEBI" id="CHEBI:29101"/>
        <label>2</label>
    </ligand>
</feature>
<dbReference type="Proteomes" id="UP000230750">
    <property type="component" value="Unassembled WGS sequence"/>
</dbReference>
<evidence type="ECO:0000256" key="7">
    <source>
        <dbReference type="PIRSR" id="PIRSR600175-2"/>
    </source>
</evidence>
<evidence type="ECO:0000256" key="9">
    <source>
        <dbReference type="SAM" id="Phobius"/>
    </source>
</evidence>
<keyword evidence="3 8" id="KW-0812">Transmembrane</keyword>
<feature type="transmembrane region" description="Helical" evidence="9">
    <location>
        <begin position="581"/>
        <end position="603"/>
    </location>
</feature>
<feature type="transmembrane region" description="Helical" evidence="9">
    <location>
        <begin position="38"/>
        <end position="56"/>
    </location>
</feature>
<dbReference type="PROSITE" id="PS00754">
    <property type="entry name" value="NA_NEUROTRAN_SYMP_2"/>
    <property type="match status" value="1"/>
</dbReference>
<dbReference type="SUPFAM" id="SSF161070">
    <property type="entry name" value="SNF-like"/>
    <property type="match status" value="1"/>
</dbReference>
<dbReference type="EMBL" id="MRZV01000020">
    <property type="protein sequence ID" value="PIK62069.1"/>
    <property type="molecule type" value="Genomic_DNA"/>
</dbReference>
<feature type="binding site" evidence="6">
    <location>
        <position position="439"/>
    </location>
    <ligand>
        <name>Na(+)</name>
        <dbReference type="ChEBI" id="CHEBI:29101"/>
        <label>1</label>
    </ligand>
</feature>
<dbReference type="PROSITE" id="PS50267">
    <property type="entry name" value="NA_NEUROTRAN_SYMP_3"/>
    <property type="match status" value="1"/>
</dbReference>
<evidence type="ECO:0000256" key="6">
    <source>
        <dbReference type="PIRSR" id="PIRSR600175-1"/>
    </source>
</evidence>
<feature type="transmembrane region" description="Helical" evidence="9">
    <location>
        <begin position="539"/>
        <end position="561"/>
    </location>
</feature>
<keyword evidence="8" id="KW-0769">Symport</keyword>
<evidence type="ECO:0000256" key="2">
    <source>
        <dbReference type="ARBA" id="ARBA00022448"/>
    </source>
</evidence>
<feature type="binding site" evidence="6">
    <location>
        <position position="338"/>
    </location>
    <ligand>
        <name>Na(+)</name>
        <dbReference type="ChEBI" id="CHEBI:29101"/>
        <label>1</label>
    </ligand>
</feature>
<comment type="subcellular location">
    <subcellularLocation>
        <location evidence="1">Membrane</location>
        <topology evidence="1">Multi-pass membrane protein</topology>
    </subcellularLocation>
</comment>
<comment type="similarity">
    <text evidence="8">Belongs to the sodium:neurotransmitter symporter (SNF) (TC 2.A.22) family.</text>
</comment>
<accession>A0A2G8LP73</accession>
<sequence>MYEERCPETAEGTVTLLSSASSSDENPVRGNWGNKLDFILSSLGYAVGLGNVWRFPYLAYDNGGGAFLIPYVVMLLFAGLPLFFMEVSFGQYASEGPISAWKALPMMRGVGFGMMFVSLYVGIYYNVIITYTIYYLIASLTTKLPWVGCDNSWNTIYCSSRFQECLGVDRKDLDSLGVVNGTSGVVIGNGSCVTVSSLTNSELSGYQITELNGRYDLSRYTDPLHSSRIRSSEEFFKLRMLQEADSVGELGWVSWQLALCLLLAWVIVFLCLIKGVKSSGKVVYVTATFPYIVLLALLILGLTLDGHQEGIRFFITPKWEILGNPQVWLAAAVQIFFSLSAAWGGLITLASYNKFHNNCYVDSLFVAIANCATSIFAGFVIFSIVGFMAKELGKEVNEVVDQGFGLAFIAYPEAVALLPAAPVWSCLFFLMLLTLGLDSQFTIIETIVTAIVDAFPGALRKRKIFVLLGLCCFCYLVGLLCVTRAGIYWVNLMDSYGASFALLIFAICECASISWIYGGKRFINDIRTMIGSQWVDFPLFYWWPINWCIITPALLSFVLLFNWMDWSPPTYNGDYPWWAHLIGWTMVGLSLVWIPGIWVYEFIIGPGGVASRWAAMSSPRESWGPALQKYRQVAWDTHVQHGTTMGGKLEGGLEDNHHAAADPAVEPAVMYKAQANDGYDPPV</sequence>
<feature type="transmembrane region" description="Helical" evidence="9">
    <location>
        <begin position="496"/>
        <end position="518"/>
    </location>
</feature>
<feature type="binding site" evidence="6">
    <location>
        <position position="438"/>
    </location>
    <ligand>
        <name>Na(+)</name>
        <dbReference type="ChEBI" id="CHEBI:29101"/>
        <label>1</label>
    </ligand>
</feature>
<feature type="binding site" evidence="6">
    <location>
        <position position="51"/>
    </location>
    <ligand>
        <name>Na(+)</name>
        <dbReference type="ChEBI" id="CHEBI:29101"/>
        <label>1</label>
    </ligand>
</feature>
<evidence type="ECO:0000256" key="4">
    <source>
        <dbReference type="ARBA" id="ARBA00022989"/>
    </source>
</evidence>
<keyword evidence="5 9" id="KW-0472">Membrane</keyword>
<dbReference type="AlphaFoldDB" id="A0A2G8LP73"/>
<feature type="binding site" evidence="6">
    <location>
        <position position="47"/>
    </location>
    <ligand>
        <name>Na(+)</name>
        <dbReference type="ChEBI" id="CHEBI:29101"/>
        <label>1</label>
    </ligand>
</feature>